<evidence type="ECO:0000256" key="4">
    <source>
        <dbReference type="ARBA" id="ARBA00012448"/>
    </source>
</evidence>
<dbReference type="Proteomes" id="UP000199017">
    <property type="component" value="Unassembled WGS sequence"/>
</dbReference>
<evidence type="ECO:0000256" key="2">
    <source>
        <dbReference type="ARBA" id="ARBA00004752"/>
    </source>
</evidence>
<evidence type="ECO:0000256" key="6">
    <source>
        <dbReference type="ARBA" id="ARBA00022670"/>
    </source>
</evidence>
<keyword evidence="11" id="KW-0961">Cell wall biogenesis/degradation</keyword>
<evidence type="ECO:0000256" key="1">
    <source>
        <dbReference type="ARBA" id="ARBA00003217"/>
    </source>
</evidence>
<dbReference type="InterPro" id="IPR001967">
    <property type="entry name" value="Peptidase_S11_N"/>
</dbReference>
<dbReference type="GO" id="GO:0009002">
    <property type="term" value="F:serine-type D-Ala-D-Ala carboxypeptidase activity"/>
    <property type="evidence" value="ECO:0007669"/>
    <property type="project" value="UniProtKB-EC"/>
</dbReference>
<dbReference type="AlphaFoldDB" id="A0A1G8BWE1"/>
<sequence>MIKSLPALKTSFLCVLTLVTFIHSESVFAKEEEEKIPELAEDAKSAIIMEVDTGQVLYNKNENEKLPPASMTKIMTMLLVMEALEKEDIQLDEQVTASEHAASMGGSQIFLEQGEQMTVHELLKGVAVASGNDASVALAEHIAGTEEKFIKKMNDKAEELGLENTHFNNTTGLTEKDHYTTARDLAVMSQALLQHEKILEYTSIYEDYLRQGTDKEFWLVNTNRLVKHYDGVDGLKTGFTSEAKYNLTATAQKDGMRVITVLMGAESPKKRNKQTTEMLDYGFQNYQKVVLAEKGEEIASIPVEKGKTKTVPVTLERNAAIVLPKGKKIEKIDREIDINDKVIAPAEKGSAAGVVQFYDGEKKLTEKELVLDEEAQSASWYVLFKRTLSSLTGQLS</sequence>
<keyword evidence="10" id="KW-0573">Peptidoglycan synthesis</keyword>
<comment type="function">
    <text evidence="1">Removes C-terminal D-alanyl residues from sugar-peptide cell wall precursors.</text>
</comment>
<dbReference type="Pfam" id="PF07943">
    <property type="entry name" value="PBP5_C"/>
    <property type="match status" value="1"/>
</dbReference>
<feature type="active site" description="Acyl-ester intermediate" evidence="13">
    <location>
        <position position="70"/>
    </location>
</feature>
<dbReference type="PRINTS" id="PR00725">
    <property type="entry name" value="DADACBPTASE1"/>
</dbReference>
<comment type="pathway">
    <text evidence="2">Cell wall biogenesis; peptidoglycan biosynthesis.</text>
</comment>
<name>A0A1G8BWE1_9BACI</name>
<evidence type="ECO:0000256" key="10">
    <source>
        <dbReference type="ARBA" id="ARBA00022984"/>
    </source>
</evidence>
<evidence type="ECO:0000256" key="3">
    <source>
        <dbReference type="ARBA" id="ARBA00007164"/>
    </source>
</evidence>
<evidence type="ECO:0000256" key="11">
    <source>
        <dbReference type="ARBA" id="ARBA00023316"/>
    </source>
</evidence>
<keyword evidence="7 16" id="KW-0732">Signal</keyword>
<dbReference type="GO" id="GO:0009252">
    <property type="term" value="P:peptidoglycan biosynthetic process"/>
    <property type="evidence" value="ECO:0007669"/>
    <property type="project" value="UniProtKB-UniPathway"/>
</dbReference>
<evidence type="ECO:0000256" key="5">
    <source>
        <dbReference type="ARBA" id="ARBA00022645"/>
    </source>
</evidence>
<dbReference type="InterPro" id="IPR037167">
    <property type="entry name" value="Peptidase_S11_C_sf"/>
</dbReference>
<evidence type="ECO:0000256" key="14">
    <source>
        <dbReference type="PIRSR" id="PIRSR618044-2"/>
    </source>
</evidence>
<keyword evidence="6" id="KW-0645">Protease</keyword>
<dbReference type="SUPFAM" id="SSF56601">
    <property type="entry name" value="beta-lactamase/transpeptidase-like"/>
    <property type="match status" value="1"/>
</dbReference>
<dbReference type="UniPathway" id="UPA00219"/>
<dbReference type="InterPro" id="IPR012907">
    <property type="entry name" value="Peptidase_S11_C"/>
</dbReference>
<dbReference type="RefSeq" id="WP_425427948.1">
    <property type="nucleotide sequence ID" value="NZ_FNDU01000001.1"/>
</dbReference>
<dbReference type="InterPro" id="IPR018044">
    <property type="entry name" value="Peptidase_S11"/>
</dbReference>
<feature type="binding site" evidence="14">
    <location>
        <position position="236"/>
    </location>
    <ligand>
        <name>substrate</name>
    </ligand>
</feature>
<dbReference type="InterPro" id="IPR015956">
    <property type="entry name" value="Peniciliin-bd_prot_C_sf"/>
</dbReference>
<organism evidence="18 19">
    <name type="scientific">Alteribacillus bidgolensis</name>
    <dbReference type="NCBI Taxonomy" id="930129"/>
    <lineage>
        <taxon>Bacteria</taxon>
        <taxon>Bacillati</taxon>
        <taxon>Bacillota</taxon>
        <taxon>Bacilli</taxon>
        <taxon>Bacillales</taxon>
        <taxon>Bacillaceae</taxon>
        <taxon>Alteribacillus</taxon>
    </lineage>
</organism>
<dbReference type="SMART" id="SM00936">
    <property type="entry name" value="PBP5_C"/>
    <property type="match status" value="1"/>
</dbReference>
<dbReference type="GO" id="GO:0071555">
    <property type="term" value="P:cell wall organization"/>
    <property type="evidence" value="ECO:0007669"/>
    <property type="project" value="UniProtKB-KW"/>
</dbReference>
<comment type="similarity">
    <text evidence="3 15">Belongs to the peptidase S11 family.</text>
</comment>
<keyword evidence="8" id="KW-0378">Hydrolase</keyword>
<evidence type="ECO:0000259" key="17">
    <source>
        <dbReference type="SMART" id="SM00936"/>
    </source>
</evidence>
<evidence type="ECO:0000313" key="19">
    <source>
        <dbReference type="Proteomes" id="UP000199017"/>
    </source>
</evidence>
<evidence type="ECO:0000256" key="13">
    <source>
        <dbReference type="PIRSR" id="PIRSR618044-1"/>
    </source>
</evidence>
<feature type="chain" id="PRO_5011461054" description="serine-type D-Ala-D-Ala carboxypeptidase" evidence="16">
    <location>
        <begin position="30"/>
        <end position="396"/>
    </location>
</feature>
<dbReference type="PANTHER" id="PTHR21581:SF6">
    <property type="entry name" value="TRAFFICKING PROTEIN PARTICLE COMPLEX SUBUNIT 12"/>
    <property type="match status" value="1"/>
</dbReference>
<gene>
    <name evidence="18" type="ORF">SAMN05216352_101106</name>
</gene>
<dbReference type="STRING" id="930129.SAMN05216352_101106"/>
<dbReference type="SUPFAM" id="SSF69189">
    <property type="entry name" value="Penicillin-binding protein associated domain"/>
    <property type="match status" value="1"/>
</dbReference>
<evidence type="ECO:0000256" key="16">
    <source>
        <dbReference type="SAM" id="SignalP"/>
    </source>
</evidence>
<keyword evidence="19" id="KW-1185">Reference proteome</keyword>
<reference evidence="18 19" key="1">
    <citation type="submission" date="2016-10" db="EMBL/GenBank/DDBJ databases">
        <authorList>
            <person name="de Groot N.N."/>
        </authorList>
    </citation>
    <scope>NUCLEOTIDE SEQUENCE [LARGE SCALE GENOMIC DNA]</scope>
    <source>
        <strain evidence="19">P4B,CCM 7963,CECT 7998,DSM 25260,IBRC-M 10614,KCTC 13821</strain>
    </source>
</reference>
<dbReference type="InterPro" id="IPR012338">
    <property type="entry name" value="Beta-lactam/transpept-like"/>
</dbReference>
<evidence type="ECO:0000256" key="9">
    <source>
        <dbReference type="ARBA" id="ARBA00022960"/>
    </source>
</evidence>
<keyword evidence="5 18" id="KW-0121">Carboxypeptidase</keyword>
<dbReference type="Pfam" id="PF00768">
    <property type="entry name" value="Peptidase_S11"/>
    <property type="match status" value="1"/>
</dbReference>
<dbReference type="GO" id="GO:0008360">
    <property type="term" value="P:regulation of cell shape"/>
    <property type="evidence" value="ECO:0007669"/>
    <property type="project" value="UniProtKB-KW"/>
</dbReference>
<dbReference type="EMBL" id="FNDU01000001">
    <property type="protein sequence ID" value="SDH37495.1"/>
    <property type="molecule type" value="Genomic_DNA"/>
</dbReference>
<evidence type="ECO:0000256" key="7">
    <source>
        <dbReference type="ARBA" id="ARBA00022729"/>
    </source>
</evidence>
<evidence type="ECO:0000256" key="8">
    <source>
        <dbReference type="ARBA" id="ARBA00022801"/>
    </source>
</evidence>
<feature type="active site" description="Proton acceptor" evidence="13">
    <location>
        <position position="73"/>
    </location>
</feature>
<proteinExistence type="inferred from homology"/>
<accession>A0A1G8BWE1</accession>
<feature type="signal peptide" evidence="16">
    <location>
        <begin position="1"/>
        <end position="29"/>
    </location>
</feature>
<dbReference type="GO" id="GO:0006508">
    <property type="term" value="P:proteolysis"/>
    <property type="evidence" value="ECO:0007669"/>
    <property type="project" value="UniProtKB-KW"/>
</dbReference>
<protein>
    <recommendedName>
        <fullName evidence="4">serine-type D-Ala-D-Ala carboxypeptidase</fullName>
        <ecNumber evidence="4">3.4.16.4</ecNumber>
    </recommendedName>
</protein>
<dbReference type="EC" id="3.4.16.4" evidence="4"/>
<dbReference type="Gene3D" id="2.60.410.10">
    <property type="entry name" value="D-Ala-D-Ala carboxypeptidase, C-terminal domain"/>
    <property type="match status" value="1"/>
</dbReference>
<dbReference type="Gene3D" id="3.40.710.10">
    <property type="entry name" value="DD-peptidase/beta-lactamase superfamily"/>
    <property type="match status" value="1"/>
</dbReference>
<evidence type="ECO:0000313" key="18">
    <source>
        <dbReference type="EMBL" id="SDH37495.1"/>
    </source>
</evidence>
<evidence type="ECO:0000256" key="12">
    <source>
        <dbReference type="ARBA" id="ARBA00034000"/>
    </source>
</evidence>
<comment type="catalytic activity">
    <reaction evidence="12">
        <text>Preferential cleavage: (Ac)2-L-Lys-D-Ala-|-D-Ala. Also transpeptidation of peptidyl-alanyl moieties that are N-acyl substituents of D-alanine.</text>
        <dbReference type="EC" id="3.4.16.4"/>
    </reaction>
</comment>
<evidence type="ECO:0000256" key="15">
    <source>
        <dbReference type="RuleBase" id="RU004016"/>
    </source>
</evidence>
<feature type="domain" description="Peptidase S11 D-Ala-D-Ala carboxypeptidase A C-terminal" evidence="17">
    <location>
        <begin position="286"/>
        <end position="377"/>
    </location>
</feature>
<keyword evidence="9" id="KW-0133">Cell shape</keyword>
<feature type="active site" evidence="13">
    <location>
        <position position="130"/>
    </location>
</feature>
<dbReference type="PANTHER" id="PTHR21581">
    <property type="entry name" value="D-ALANYL-D-ALANINE CARBOXYPEPTIDASE"/>
    <property type="match status" value="1"/>
</dbReference>